<name>A0A2P5C181_TREOI</name>
<reference evidence="9" key="1">
    <citation type="submission" date="2016-06" db="EMBL/GenBank/DDBJ databases">
        <title>Parallel loss of symbiosis genes in relatives of nitrogen-fixing non-legume Parasponia.</title>
        <authorList>
            <person name="Van Velzen R."/>
            <person name="Holmer R."/>
            <person name="Bu F."/>
            <person name="Rutten L."/>
            <person name="Van Zeijl A."/>
            <person name="Liu W."/>
            <person name="Santuari L."/>
            <person name="Cao Q."/>
            <person name="Sharma T."/>
            <person name="Shen D."/>
            <person name="Roswanjaya Y."/>
            <person name="Wardhani T."/>
            <person name="Kalhor M.S."/>
            <person name="Jansen J."/>
            <person name="Van den Hoogen J."/>
            <person name="Gungor B."/>
            <person name="Hartog M."/>
            <person name="Hontelez J."/>
            <person name="Verver J."/>
            <person name="Yang W.-C."/>
            <person name="Schijlen E."/>
            <person name="Repin R."/>
            <person name="Schilthuizen M."/>
            <person name="Schranz E."/>
            <person name="Heidstra R."/>
            <person name="Miyata K."/>
            <person name="Fedorova E."/>
            <person name="Kohlen W."/>
            <person name="Bisseling T."/>
            <person name="Smit S."/>
            <person name="Geurts R."/>
        </authorList>
    </citation>
    <scope>NUCLEOTIDE SEQUENCE [LARGE SCALE GENOMIC DNA]</scope>
    <source>
        <strain evidence="9">cv. RG33-2</strain>
    </source>
</reference>
<proteinExistence type="predicted"/>
<evidence type="ECO:0000256" key="6">
    <source>
        <dbReference type="ARBA" id="ARBA00047804"/>
    </source>
</evidence>
<evidence type="ECO:0000256" key="5">
    <source>
        <dbReference type="ARBA" id="ARBA00047388"/>
    </source>
</evidence>
<dbReference type="GO" id="GO:0047134">
    <property type="term" value="F:protein-disulfide reductase [NAD(P)H] activity"/>
    <property type="evidence" value="ECO:0007669"/>
    <property type="project" value="UniProtKB-EC"/>
</dbReference>
<dbReference type="Pfam" id="PF13905">
    <property type="entry name" value="Thioredoxin_8"/>
    <property type="match status" value="1"/>
</dbReference>
<comment type="catalytic activity">
    <reaction evidence="5">
        <text>[protein]-dithiol + NAD(+) = [protein]-disulfide + NADH + H(+)</text>
        <dbReference type="Rhea" id="RHEA:18749"/>
        <dbReference type="Rhea" id="RHEA-COMP:10593"/>
        <dbReference type="Rhea" id="RHEA-COMP:10594"/>
        <dbReference type="ChEBI" id="CHEBI:15378"/>
        <dbReference type="ChEBI" id="CHEBI:29950"/>
        <dbReference type="ChEBI" id="CHEBI:50058"/>
        <dbReference type="ChEBI" id="CHEBI:57540"/>
        <dbReference type="ChEBI" id="CHEBI:57945"/>
        <dbReference type="EC" id="1.8.1.8"/>
    </reaction>
</comment>
<protein>
    <recommendedName>
        <fullName evidence="1">protein-disulfide reductase</fullName>
        <ecNumber evidence="1">1.8.1.8</ecNumber>
    </recommendedName>
</protein>
<dbReference type="InParanoid" id="A0A2P5C181"/>
<dbReference type="PANTHER" id="PTHR13871:SF96">
    <property type="entry name" value="THIOREDOXIN DOMAIN-CONTAINING PROTEIN"/>
    <property type="match status" value="1"/>
</dbReference>
<organism evidence="8 9">
    <name type="scientific">Trema orientale</name>
    <name type="common">Charcoal tree</name>
    <name type="synonym">Celtis orientalis</name>
    <dbReference type="NCBI Taxonomy" id="63057"/>
    <lineage>
        <taxon>Eukaryota</taxon>
        <taxon>Viridiplantae</taxon>
        <taxon>Streptophyta</taxon>
        <taxon>Embryophyta</taxon>
        <taxon>Tracheophyta</taxon>
        <taxon>Spermatophyta</taxon>
        <taxon>Magnoliopsida</taxon>
        <taxon>eudicotyledons</taxon>
        <taxon>Gunneridae</taxon>
        <taxon>Pentapetalae</taxon>
        <taxon>rosids</taxon>
        <taxon>fabids</taxon>
        <taxon>Rosales</taxon>
        <taxon>Cannabaceae</taxon>
        <taxon>Trema</taxon>
    </lineage>
</organism>
<dbReference type="Gene3D" id="3.40.30.10">
    <property type="entry name" value="Glutaredoxin"/>
    <property type="match status" value="1"/>
</dbReference>
<gene>
    <name evidence="8" type="ORF">TorRG33x02_301440</name>
</gene>
<keyword evidence="9" id="KW-1185">Reference proteome</keyword>
<dbReference type="PANTHER" id="PTHR13871">
    <property type="entry name" value="THIOREDOXIN"/>
    <property type="match status" value="1"/>
</dbReference>
<keyword evidence="4" id="KW-0520">NAD</keyword>
<keyword evidence="2" id="KW-0677">Repeat</keyword>
<feature type="domain" description="Thioredoxin-like fold" evidence="7">
    <location>
        <begin position="2"/>
        <end position="80"/>
    </location>
</feature>
<evidence type="ECO:0000259" key="7">
    <source>
        <dbReference type="Pfam" id="PF13905"/>
    </source>
</evidence>
<dbReference type="InterPro" id="IPR046349">
    <property type="entry name" value="C1-like_sf"/>
</dbReference>
<evidence type="ECO:0000256" key="3">
    <source>
        <dbReference type="ARBA" id="ARBA00023002"/>
    </source>
</evidence>
<accession>A0A2P5C181</accession>
<evidence type="ECO:0000313" key="8">
    <source>
        <dbReference type="EMBL" id="PON54823.1"/>
    </source>
</evidence>
<comment type="caution">
    <text evidence="8">The sequence shown here is derived from an EMBL/GenBank/DDBJ whole genome shotgun (WGS) entry which is preliminary data.</text>
</comment>
<sequence length="172" mass="20080">MCTRLTPKLIKVCHDIKAKDDAFEVIFITVNNCDDDTFEELLFSLLWLALPVDNPRKERLMYRLKVKHFSGIIIAIGPSGRTVARNTRELIQNYGANAYPFTEEHLQHLEGQMNEMAKGWPKKLKHELHPEHEIVLRQESIYDCNACSETRIGWRFCCELCAFCLHPRCFEL</sequence>
<dbReference type="OrthoDB" id="409136at2759"/>
<dbReference type="EMBL" id="JXTC01000427">
    <property type="protein sequence ID" value="PON54823.1"/>
    <property type="molecule type" value="Genomic_DNA"/>
</dbReference>
<evidence type="ECO:0000256" key="4">
    <source>
        <dbReference type="ARBA" id="ARBA00023027"/>
    </source>
</evidence>
<keyword evidence="3" id="KW-0560">Oxidoreductase</keyword>
<evidence type="ECO:0000256" key="1">
    <source>
        <dbReference type="ARBA" id="ARBA00012612"/>
    </source>
</evidence>
<dbReference type="Proteomes" id="UP000237000">
    <property type="component" value="Unassembled WGS sequence"/>
</dbReference>
<comment type="catalytic activity">
    <reaction evidence="6">
        <text>[protein]-dithiol + NADP(+) = [protein]-disulfide + NADPH + H(+)</text>
        <dbReference type="Rhea" id="RHEA:18753"/>
        <dbReference type="Rhea" id="RHEA-COMP:10593"/>
        <dbReference type="Rhea" id="RHEA-COMP:10594"/>
        <dbReference type="ChEBI" id="CHEBI:15378"/>
        <dbReference type="ChEBI" id="CHEBI:29950"/>
        <dbReference type="ChEBI" id="CHEBI:50058"/>
        <dbReference type="ChEBI" id="CHEBI:57783"/>
        <dbReference type="ChEBI" id="CHEBI:58349"/>
        <dbReference type="EC" id="1.8.1.8"/>
    </reaction>
</comment>
<dbReference type="AlphaFoldDB" id="A0A2P5C181"/>
<evidence type="ECO:0000256" key="2">
    <source>
        <dbReference type="ARBA" id="ARBA00022737"/>
    </source>
</evidence>
<evidence type="ECO:0000313" key="9">
    <source>
        <dbReference type="Proteomes" id="UP000237000"/>
    </source>
</evidence>
<dbReference type="SUPFAM" id="SSF57889">
    <property type="entry name" value="Cysteine-rich domain"/>
    <property type="match status" value="1"/>
</dbReference>
<dbReference type="EC" id="1.8.1.8" evidence="1"/>
<dbReference type="InterPro" id="IPR052259">
    <property type="entry name" value="Nucleoredoxin-like"/>
</dbReference>
<dbReference type="InterPro" id="IPR012336">
    <property type="entry name" value="Thioredoxin-like_fold"/>
</dbReference>